<dbReference type="AlphaFoldDB" id="A0A1D8NHY0"/>
<dbReference type="RefSeq" id="XP_503787.2">
    <property type="nucleotide sequence ID" value="XM_503787.2"/>
</dbReference>
<feature type="coiled-coil region" evidence="1">
    <location>
        <begin position="180"/>
        <end position="256"/>
    </location>
</feature>
<feature type="region of interest" description="Disordered" evidence="2">
    <location>
        <begin position="315"/>
        <end position="351"/>
    </location>
</feature>
<protein>
    <submittedName>
        <fullName evidence="3">Uncharacterized protein</fullName>
    </submittedName>
</protein>
<organism evidence="3 4">
    <name type="scientific">Yarrowia lipolytica</name>
    <name type="common">Candida lipolytica</name>
    <dbReference type="NCBI Taxonomy" id="4952"/>
    <lineage>
        <taxon>Eukaryota</taxon>
        <taxon>Fungi</taxon>
        <taxon>Dikarya</taxon>
        <taxon>Ascomycota</taxon>
        <taxon>Saccharomycotina</taxon>
        <taxon>Dipodascomycetes</taxon>
        <taxon>Dipodascales</taxon>
        <taxon>Dipodascales incertae sedis</taxon>
        <taxon>Yarrowia</taxon>
    </lineage>
</organism>
<dbReference type="Proteomes" id="UP000182444">
    <property type="component" value="Chromosome 1E"/>
</dbReference>
<feature type="coiled-coil region" evidence="1">
    <location>
        <begin position="95"/>
        <end position="122"/>
    </location>
</feature>
<evidence type="ECO:0000256" key="2">
    <source>
        <dbReference type="SAM" id="MobiDB-lite"/>
    </source>
</evidence>
<gene>
    <name evidence="3" type="ORF">YALI1_E13495g</name>
</gene>
<reference evidence="3 4" key="1">
    <citation type="journal article" date="2016" name="PLoS ONE">
        <title>Sequence Assembly of Yarrowia lipolytica Strain W29/CLIB89 Shows Transposable Element Diversity.</title>
        <authorList>
            <person name="Magnan C."/>
            <person name="Yu J."/>
            <person name="Chang I."/>
            <person name="Jahn E."/>
            <person name="Kanomata Y."/>
            <person name="Wu J."/>
            <person name="Zeller M."/>
            <person name="Oakes M."/>
            <person name="Baldi P."/>
            <person name="Sandmeyer S."/>
        </authorList>
    </citation>
    <scope>NUCLEOTIDE SEQUENCE [LARGE SCALE GENOMIC DNA]</scope>
    <source>
        <strain evidence="4">CLIB89(W29)</strain>
    </source>
</reference>
<name>A0A1D8NHY0_YARLL</name>
<dbReference type="VEuPathDB" id="FungiDB:YALI0_E10593g"/>
<dbReference type="VEuPathDB" id="FungiDB:YALI1_E13495g"/>
<feature type="region of interest" description="Disordered" evidence="2">
    <location>
        <begin position="1"/>
        <end position="27"/>
    </location>
</feature>
<keyword evidence="1" id="KW-0175">Coiled coil</keyword>
<sequence length="351" mass="40117">MTGWEEQPPPYGMDESADVTASVTATSEADDPFRIVERLTNENQLLSQQVAHLERLVQALSDPSSPECQQVHQTVFAEAARFKENAETYCFELLRDSEQSEKARADARIAEVEKEMLALQQTHIAGQQELSRVTSVLNSMELAHENETSRLRAINDRRRDTIKRLRGSLDDKKFQRKENRKKIMAENAELKSSLGNLQKDIKKLEKTNGEIQSQLASTQRWAERLEETESTLQAEVEELRRENVRLNCDVEDLQSDREDEYLMDDGQRDWQALRDQLHTQYCELAAVANIINLHVKDTTVLEALSNAVKSVQNVKLSDRKRAKRKPVLSTSKSDADSEMGDYEGQPKRSKT</sequence>
<evidence type="ECO:0000256" key="1">
    <source>
        <dbReference type="SAM" id="Coils"/>
    </source>
</evidence>
<evidence type="ECO:0000313" key="4">
    <source>
        <dbReference type="Proteomes" id="UP000182444"/>
    </source>
</evidence>
<dbReference type="OrthoDB" id="4088097at2759"/>
<dbReference type="KEGG" id="yli:2912638"/>
<accession>A0A1D8NHY0</accession>
<dbReference type="EMBL" id="CP017557">
    <property type="protein sequence ID" value="AOW05242.1"/>
    <property type="molecule type" value="Genomic_DNA"/>
</dbReference>
<evidence type="ECO:0000313" key="3">
    <source>
        <dbReference type="EMBL" id="AOW05242.1"/>
    </source>
</evidence>
<dbReference type="GeneID" id="2912638"/>
<proteinExistence type="predicted"/>